<feature type="transmembrane region" description="Helical" evidence="1">
    <location>
        <begin position="12"/>
        <end position="30"/>
    </location>
</feature>
<sequence length="31" mass="3541">MWKQAKYRQATLIVLATTVILILPNVTRLVS</sequence>
<keyword evidence="1" id="KW-0812">Transmembrane</keyword>
<keyword evidence="1" id="KW-0472">Membrane</keyword>
<reference evidence="2 3" key="1">
    <citation type="submission" date="2017-01" db="EMBL/GenBank/DDBJ databases">
        <authorList>
            <person name="Mah S.A."/>
            <person name="Swanson W.J."/>
            <person name="Moy G.W."/>
            <person name="Vacquier V.D."/>
        </authorList>
    </citation>
    <scope>NUCLEOTIDE SEQUENCE [LARGE SCALE GENOMIC DNA]</scope>
    <source>
        <strain evidence="2 3">RU36E</strain>
    </source>
</reference>
<name>A0A1N7DYU7_AQUAC</name>
<dbReference type="AlphaFoldDB" id="A0A1N7DYU7"/>
<accession>A0A1N7DYU7</accession>
<evidence type="ECO:0000313" key="2">
    <source>
        <dbReference type="EMBL" id="SIR04966.1"/>
    </source>
</evidence>
<proteinExistence type="predicted"/>
<gene>
    <name evidence="2" type="ORF">SAMN05878282_11447</name>
</gene>
<dbReference type="Proteomes" id="UP000185841">
    <property type="component" value="Unassembled WGS sequence"/>
</dbReference>
<evidence type="ECO:0000313" key="3">
    <source>
        <dbReference type="Proteomes" id="UP000185841"/>
    </source>
</evidence>
<dbReference type="EMBL" id="FTMP01000014">
    <property type="protein sequence ID" value="SIR04966.1"/>
    <property type="molecule type" value="Genomic_DNA"/>
</dbReference>
<evidence type="ECO:0000256" key="1">
    <source>
        <dbReference type="SAM" id="Phobius"/>
    </source>
</evidence>
<protein>
    <submittedName>
        <fullName evidence="2">Uncharacterized protein</fullName>
    </submittedName>
</protein>
<organism evidence="2 3">
    <name type="scientific">Aquipseudomonas alcaligenes</name>
    <name type="common">Pseudomonas alcaligenes</name>
    <dbReference type="NCBI Taxonomy" id="43263"/>
    <lineage>
        <taxon>Bacteria</taxon>
        <taxon>Pseudomonadati</taxon>
        <taxon>Pseudomonadota</taxon>
        <taxon>Gammaproteobacteria</taxon>
        <taxon>Pseudomonadales</taxon>
        <taxon>Pseudomonadaceae</taxon>
        <taxon>Aquipseudomonas</taxon>
    </lineage>
</organism>
<keyword evidence="1" id="KW-1133">Transmembrane helix</keyword>